<reference evidence="2" key="2">
    <citation type="submission" date="2020-09" db="EMBL/GenBank/DDBJ databases">
        <authorList>
            <person name="Sun Q."/>
            <person name="Zhou Y."/>
        </authorList>
    </citation>
    <scope>NUCLEOTIDE SEQUENCE</scope>
    <source>
        <strain evidence="2">CGMCC 1.7081</strain>
    </source>
</reference>
<feature type="region of interest" description="Disordered" evidence="1">
    <location>
        <begin position="64"/>
        <end position="83"/>
    </location>
</feature>
<dbReference type="EMBL" id="BNAP01000013">
    <property type="protein sequence ID" value="GHG94851.1"/>
    <property type="molecule type" value="Genomic_DNA"/>
</dbReference>
<proteinExistence type="predicted"/>
<reference evidence="2" key="1">
    <citation type="journal article" date="2014" name="Int. J. Syst. Evol. Microbiol.">
        <title>Complete genome sequence of Corynebacterium casei LMG S-19264T (=DSM 44701T), isolated from a smear-ripened cheese.</title>
        <authorList>
            <consortium name="US DOE Joint Genome Institute (JGI-PGF)"/>
            <person name="Walter F."/>
            <person name="Albersmeier A."/>
            <person name="Kalinowski J."/>
            <person name="Ruckert C."/>
        </authorList>
    </citation>
    <scope>NUCLEOTIDE SEQUENCE</scope>
    <source>
        <strain evidence="2">CGMCC 1.7081</strain>
    </source>
</reference>
<sequence>MKKAAPPGGEEQKQKVRQHLGAVMGADLMVKRGGDRCDGDDADQIEEQFELGGGAVVFMRVARPQRPDHQKQGQGKYSVRLVP</sequence>
<evidence type="ECO:0000256" key="1">
    <source>
        <dbReference type="SAM" id="MobiDB-lite"/>
    </source>
</evidence>
<protein>
    <submittedName>
        <fullName evidence="2">Uncharacterized protein</fullName>
    </submittedName>
</protein>
<dbReference type="AlphaFoldDB" id="A0A8J3H8V8"/>
<dbReference type="Proteomes" id="UP000611500">
    <property type="component" value="Unassembled WGS sequence"/>
</dbReference>
<gene>
    <name evidence="2" type="ORF">GCM10010961_28170</name>
</gene>
<evidence type="ECO:0000313" key="2">
    <source>
        <dbReference type="EMBL" id="GHG94851.1"/>
    </source>
</evidence>
<name>A0A8J3H8V8_9RHOB</name>
<keyword evidence="3" id="KW-1185">Reference proteome</keyword>
<accession>A0A8J3H8V8</accession>
<evidence type="ECO:0000313" key="3">
    <source>
        <dbReference type="Proteomes" id="UP000611500"/>
    </source>
</evidence>
<comment type="caution">
    <text evidence="2">The sequence shown here is derived from an EMBL/GenBank/DDBJ whole genome shotgun (WGS) entry which is preliminary data.</text>
</comment>
<organism evidence="2 3">
    <name type="scientific">Pseudodonghicola xiamenensis</name>
    <dbReference type="NCBI Taxonomy" id="337702"/>
    <lineage>
        <taxon>Bacteria</taxon>
        <taxon>Pseudomonadati</taxon>
        <taxon>Pseudomonadota</taxon>
        <taxon>Alphaproteobacteria</taxon>
        <taxon>Rhodobacterales</taxon>
        <taxon>Paracoccaceae</taxon>
        <taxon>Pseudodonghicola</taxon>
    </lineage>
</organism>